<reference evidence="10 11" key="1">
    <citation type="submission" date="2012-08" db="EMBL/GenBank/DDBJ databases">
        <authorList>
            <person name="Gan P.H.P."/>
            <person name="Ikeda K."/>
            <person name="Irieda H."/>
            <person name="Narusaka M."/>
            <person name="O'Connell R.J."/>
            <person name="Narusaka Y."/>
            <person name="Takano Y."/>
            <person name="Kubo Y."/>
            <person name="Shirasu K."/>
        </authorList>
    </citation>
    <scope>NUCLEOTIDE SEQUENCE [LARGE SCALE GENOMIC DNA]</scope>
    <source>
        <strain evidence="10 11">Nara gc5</strain>
    </source>
</reference>
<dbReference type="SUPFAM" id="SSF53720">
    <property type="entry name" value="ALDH-like"/>
    <property type="match status" value="1"/>
</dbReference>
<dbReference type="EMBL" id="ANPB02000011">
    <property type="protein sequence ID" value="KAF4474576.1"/>
    <property type="molecule type" value="Genomic_DNA"/>
</dbReference>
<keyword evidence="11" id="KW-1185">Reference proteome</keyword>
<gene>
    <name evidence="10" type="primary">ylo-1-1</name>
    <name evidence="10" type="ORF">CGGC5_v016730</name>
</gene>
<dbReference type="GeneID" id="43621315"/>
<dbReference type="GO" id="GO:0016117">
    <property type="term" value="P:carotenoid biosynthetic process"/>
    <property type="evidence" value="ECO:0007669"/>
    <property type="project" value="UniProtKB-KW"/>
</dbReference>
<evidence type="ECO:0000256" key="5">
    <source>
        <dbReference type="PIRNR" id="PIRNR036492"/>
    </source>
</evidence>
<dbReference type="PANTHER" id="PTHR43570">
    <property type="entry name" value="ALDEHYDE DEHYDROGENASE"/>
    <property type="match status" value="1"/>
</dbReference>
<dbReference type="InterPro" id="IPR016163">
    <property type="entry name" value="Ald_DH_C"/>
</dbReference>
<dbReference type="PIRSF" id="PIRSF036492">
    <property type="entry name" value="ALDH"/>
    <property type="match status" value="1"/>
</dbReference>
<name>A0A7J6IFI1_COLFN</name>
<evidence type="ECO:0000313" key="10">
    <source>
        <dbReference type="EMBL" id="KAF4474576.1"/>
    </source>
</evidence>
<feature type="active site" evidence="6 7">
    <location>
        <position position="230"/>
    </location>
</feature>
<evidence type="ECO:0000256" key="8">
    <source>
        <dbReference type="RuleBase" id="RU003345"/>
    </source>
</evidence>
<dbReference type="RefSeq" id="XP_031883964.2">
    <property type="nucleotide sequence ID" value="XM_032037337.2"/>
</dbReference>
<dbReference type="PROSITE" id="PS00687">
    <property type="entry name" value="ALDEHYDE_DEHYDR_GLU"/>
    <property type="match status" value="1"/>
</dbReference>
<dbReference type="Gene3D" id="3.40.309.10">
    <property type="entry name" value="Aldehyde Dehydrogenase, Chain A, domain 2"/>
    <property type="match status" value="1"/>
</dbReference>
<evidence type="ECO:0000259" key="9">
    <source>
        <dbReference type="Pfam" id="PF00171"/>
    </source>
</evidence>
<dbReference type="Pfam" id="PF00171">
    <property type="entry name" value="Aldedh"/>
    <property type="match status" value="1"/>
</dbReference>
<dbReference type="Gene3D" id="3.40.605.10">
    <property type="entry name" value="Aldehyde Dehydrogenase, Chain A, domain 1"/>
    <property type="match status" value="1"/>
</dbReference>
<feature type="domain" description="Aldehyde dehydrogenase" evidence="9">
    <location>
        <begin position="20"/>
        <end position="443"/>
    </location>
</feature>
<feature type="active site" evidence="6">
    <location>
        <position position="264"/>
    </location>
</feature>
<dbReference type="OrthoDB" id="440325at2759"/>
<dbReference type="InterPro" id="IPR016162">
    <property type="entry name" value="Ald_DH_N"/>
</dbReference>
<dbReference type="InParanoid" id="A0A7J6IFI1"/>
<comment type="caution">
    <text evidence="10">The sequence shown here is derived from an EMBL/GenBank/DDBJ whole genome shotgun (WGS) entry which is preliminary data.</text>
</comment>
<dbReference type="InterPro" id="IPR012394">
    <property type="entry name" value="Aldehyde_DH_NAD(P)"/>
</dbReference>
<dbReference type="FunCoup" id="A0A7J6IFI1">
    <property type="interactions" value="470"/>
</dbReference>
<dbReference type="FunFam" id="3.40.605.10:FF:000004">
    <property type="entry name" value="Aldehyde dehydrogenase"/>
    <property type="match status" value="1"/>
</dbReference>
<dbReference type="AlphaFoldDB" id="A0A7J6IFI1"/>
<dbReference type="PANTHER" id="PTHR43570:SF11">
    <property type="entry name" value="ALDEHYDE DEHYDROGENASE"/>
    <property type="match status" value="1"/>
</dbReference>
<keyword evidence="2" id="KW-0125">Carotenoid biosynthesis</keyword>
<evidence type="ECO:0000256" key="7">
    <source>
        <dbReference type="PROSITE-ProRule" id="PRU10007"/>
    </source>
</evidence>
<dbReference type="InterPro" id="IPR016161">
    <property type="entry name" value="Ald_DH/histidinol_DH"/>
</dbReference>
<dbReference type="GO" id="GO:0005737">
    <property type="term" value="C:cytoplasm"/>
    <property type="evidence" value="ECO:0007669"/>
    <property type="project" value="TreeGrafter"/>
</dbReference>
<evidence type="ECO:0000313" key="11">
    <source>
        <dbReference type="Proteomes" id="UP000011096"/>
    </source>
</evidence>
<proteinExistence type="inferred from homology"/>
<comment type="similarity">
    <text evidence="1 5 8">Belongs to the aldehyde dehydrogenase family.</text>
</comment>
<evidence type="ECO:0000256" key="1">
    <source>
        <dbReference type="ARBA" id="ARBA00009986"/>
    </source>
</evidence>
<dbReference type="InterPro" id="IPR029510">
    <property type="entry name" value="Ald_DH_CS_GLU"/>
</dbReference>
<dbReference type="Proteomes" id="UP000011096">
    <property type="component" value="Unassembled WGS sequence"/>
</dbReference>
<keyword evidence="4" id="KW-0520">NAD</keyword>
<reference evidence="10 11" key="2">
    <citation type="submission" date="2020-04" db="EMBL/GenBank/DDBJ databases">
        <title>Genome sequencing and assembly of multiple isolates from the Colletotrichum gloeosporioides species complex.</title>
        <authorList>
            <person name="Gan P."/>
            <person name="Shirasu K."/>
        </authorList>
    </citation>
    <scope>NUCLEOTIDE SEQUENCE [LARGE SCALE GENOMIC DNA]</scope>
    <source>
        <strain evidence="10 11">Nara gc5</strain>
    </source>
</reference>
<evidence type="ECO:0000256" key="2">
    <source>
        <dbReference type="ARBA" id="ARBA00022746"/>
    </source>
</evidence>
<evidence type="ECO:0000256" key="6">
    <source>
        <dbReference type="PIRSR" id="PIRSR036492-1"/>
    </source>
</evidence>
<dbReference type="GO" id="GO:0004029">
    <property type="term" value="F:aldehyde dehydrogenase (NAD+) activity"/>
    <property type="evidence" value="ECO:0007669"/>
    <property type="project" value="TreeGrafter"/>
</dbReference>
<protein>
    <recommendedName>
        <fullName evidence="5">Aldehyde dehydrogenase</fullName>
    </recommendedName>
</protein>
<evidence type="ECO:0000256" key="4">
    <source>
        <dbReference type="ARBA" id="ARBA00023027"/>
    </source>
</evidence>
<organism evidence="10 11">
    <name type="scientific">Colletotrichum fructicola (strain Nara gc5)</name>
    <name type="common">Anthracnose fungus</name>
    <name type="synonym">Colletotrichum gloeosporioides (strain Nara gc5)</name>
    <dbReference type="NCBI Taxonomy" id="1213859"/>
    <lineage>
        <taxon>Eukaryota</taxon>
        <taxon>Fungi</taxon>
        <taxon>Dikarya</taxon>
        <taxon>Ascomycota</taxon>
        <taxon>Pezizomycotina</taxon>
        <taxon>Sordariomycetes</taxon>
        <taxon>Hypocreomycetidae</taxon>
        <taxon>Glomerellales</taxon>
        <taxon>Glomerellaceae</taxon>
        <taxon>Colletotrichum</taxon>
        <taxon>Colletotrichum gloeosporioides species complex</taxon>
    </lineage>
</organism>
<dbReference type="GO" id="GO:0006081">
    <property type="term" value="P:aldehyde metabolic process"/>
    <property type="evidence" value="ECO:0007669"/>
    <property type="project" value="InterPro"/>
</dbReference>
<dbReference type="InterPro" id="IPR015590">
    <property type="entry name" value="Aldehyde_DH_dom"/>
</dbReference>
<accession>A0A7J6IFI1</accession>
<keyword evidence="3 5" id="KW-0560">Oxidoreductase</keyword>
<sequence length="548" mass="60741">MAHKEIMESTKIPPFASTPVASIPASVRAAKATFKSGKTKNVEYRLVQLRKLYWGLKDRTGQLREALKYDLNRPPHDAHVSDIDWSISDCMFAIQNLATWIQDDKNIDVFLPFSLLRPRIRKQPLGTVLIIGTYNFPVQLNICPLIGAIAAGCTAVVKPSENAPATAMILKGIIEDYLDTDSYKVVNGAVPETTALLDQKWDKILYTGGVNVAKIISRKASETLTPVCLELGGKNPAFVTSNADLRLAARRLLWGKTLNAGQVCVSHNYVLIERELVKDFVKFLRESYAEFFPKGAKESPDFCRIINAQHFDRMKNMLDNTRGQKVLGGDTDRNDLYIEPTAVLVDDLHDIMVQEESFGPIWVIVPYDNLEDAIAIANETDSTALALMAFGSPSENEKVLSSVTSGGATLNEAFMHAAVHTFPFGGVGYSGSGSYRGKASFDCPIHRRTIAETPNWVDKIFRVRYMPYLESELRMSQWLGDVKPDFDRHGRQVLGLRSWAWKIFRLGSASGRGTLLRWIIVAASCFAAAKAAGLGPEVVIPKVSVVWD</sequence>
<dbReference type="FunFam" id="3.40.309.10:FF:000025">
    <property type="entry name" value="Aldehyde dehydrogenase"/>
    <property type="match status" value="1"/>
</dbReference>
<evidence type="ECO:0000256" key="3">
    <source>
        <dbReference type="ARBA" id="ARBA00023002"/>
    </source>
</evidence>